<evidence type="ECO:0000313" key="7">
    <source>
        <dbReference type="Proteomes" id="UP000175989"/>
    </source>
</evidence>
<feature type="compositionally biased region" description="Pro residues" evidence="2">
    <location>
        <begin position="534"/>
        <end position="544"/>
    </location>
</feature>
<dbReference type="InterPro" id="IPR050810">
    <property type="entry name" value="Bact_Secretion_Sys_Channel"/>
</dbReference>
<gene>
    <name evidence="6" type="primary">pulD_1</name>
    <name evidence="6" type="ORF">DUPY_04190</name>
</gene>
<dbReference type="GO" id="GO:0009306">
    <property type="term" value="P:protein secretion"/>
    <property type="evidence" value="ECO:0007669"/>
    <property type="project" value="InterPro"/>
</dbReference>
<feature type="compositionally biased region" description="Low complexity" evidence="2">
    <location>
        <begin position="545"/>
        <end position="554"/>
    </location>
</feature>
<reference evidence="7" key="1">
    <citation type="journal article" date="2016" name="Front. Microbiol.">
        <title>Molecular Keys to the Janthinobacterium and Duganella spp. Interaction with the Plant Pathogen Fusarium graminearum.</title>
        <authorList>
            <person name="Haack F.S."/>
            <person name="Poehlein A."/>
            <person name="Kroger C."/>
            <person name="Voigt C.A."/>
            <person name="Piepenbring M."/>
            <person name="Bode H.B."/>
            <person name="Daniel R."/>
            <person name="Schafer W."/>
            <person name="Streit W.R."/>
        </authorList>
    </citation>
    <scope>NUCLEOTIDE SEQUENCE [LARGE SCALE GENOMIC DNA]</scope>
    <source>
        <strain evidence="7">T54</strain>
    </source>
</reference>
<comment type="similarity">
    <text evidence="1">Belongs to the bacterial secretin family.</text>
</comment>
<evidence type="ECO:0000256" key="2">
    <source>
        <dbReference type="SAM" id="MobiDB-lite"/>
    </source>
</evidence>
<dbReference type="PANTHER" id="PTHR30332">
    <property type="entry name" value="PROBABLE GENERAL SECRETION PATHWAY PROTEIN D"/>
    <property type="match status" value="1"/>
</dbReference>
<dbReference type="Proteomes" id="UP000175989">
    <property type="component" value="Unassembled WGS sequence"/>
</dbReference>
<dbReference type="AlphaFoldDB" id="A0A1E7X6W3"/>
<evidence type="ECO:0000259" key="5">
    <source>
        <dbReference type="Pfam" id="PF13629"/>
    </source>
</evidence>
<dbReference type="Pfam" id="PF00263">
    <property type="entry name" value="Secretin"/>
    <property type="match status" value="1"/>
</dbReference>
<dbReference type="PATRIC" id="fig|762836.4.peg.445"/>
<sequence length="554" mass="55985">MTVFSMTAKPAPAAMMTLAVLAALAAMPLAATVAHAQGKAKAPATAAPAASAAIATTPPGLAGTPAGNASSVQMAQQIELSEGKSTLMHLPYPAARLAVGDARVADVILINPSEVYMLGKATGTTNLILWNKANQATIIDISVGIDAAPLRQQFAALFPTERDIVVTVSGNALILSGSVADTIRAGQVVAVATAYLQRGARGAMSQAPVQAGAGAGAGTANNAGNGGPGTAGAPLTAVDSGASLLVGGSAVGSAASRVVNMLSVAAPQQVMLEVKIAEVSKSLVDQLGASIGVAGTAGNWTYSLLSNLLTGNSGKLDAFNGKNGNFATLDAQKRDGLVKILAEPTLLAISGQEASFLAGGKIYIPVAQDGSGGSTRITLEEKEYGVAVKFTPTVLEGGRINLRVAPEVSEINREGIGISATGSTATAILPAFTTRRASTTVQLYDGQSFAIGGLIKNNVTTSIKAFPGLGEIPILGALFRSSDFQSDRTELVFIVTPHLARPLAPNPKLPTDDYVPPNRLDFFGMGKLEGRAPAPAPAPAPAEPKPAAAGFDVK</sequence>
<feature type="chain" id="PRO_5009208457" evidence="3">
    <location>
        <begin position="37"/>
        <end position="554"/>
    </location>
</feature>
<organism evidence="6 7">
    <name type="scientific">Duganella phyllosphaerae</name>
    <dbReference type="NCBI Taxonomy" id="762836"/>
    <lineage>
        <taxon>Bacteria</taxon>
        <taxon>Pseudomonadati</taxon>
        <taxon>Pseudomonadota</taxon>
        <taxon>Betaproteobacteria</taxon>
        <taxon>Burkholderiales</taxon>
        <taxon>Oxalobacteraceae</taxon>
        <taxon>Telluria group</taxon>
        <taxon>Duganella</taxon>
    </lineage>
</organism>
<feature type="region of interest" description="Disordered" evidence="2">
    <location>
        <begin position="526"/>
        <end position="554"/>
    </location>
</feature>
<dbReference type="Pfam" id="PF13629">
    <property type="entry name" value="T2SS-T3SS_pil_N"/>
    <property type="match status" value="1"/>
</dbReference>
<keyword evidence="3" id="KW-0732">Signal</keyword>
<dbReference type="OrthoDB" id="9775455at2"/>
<dbReference type="EMBL" id="LROM01000031">
    <property type="protein sequence ID" value="OFA08867.1"/>
    <property type="molecule type" value="Genomic_DNA"/>
</dbReference>
<protein>
    <submittedName>
        <fullName evidence="6">Type II secretion system protein D</fullName>
    </submittedName>
</protein>
<dbReference type="PRINTS" id="PR00811">
    <property type="entry name" value="BCTERIALGSPD"/>
</dbReference>
<evidence type="ECO:0000259" key="4">
    <source>
        <dbReference type="Pfam" id="PF00263"/>
    </source>
</evidence>
<comment type="caution">
    <text evidence="6">The sequence shown here is derived from an EMBL/GenBank/DDBJ whole genome shotgun (WGS) entry which is preliminary data.</text>
</comment>
<dbReference type="PANTHER" id="PTHR30332:SF17">
    <property type="entry name" value="TYPE IV PILIATION SYSTEM PROTEIN DR_0774-RELATED"/>
    <property type="match status" value="1"/>
</dbReference>
<evidence type="ECO:0000256" key="1">
    <source>
        <dbReference type="RuleBase" id="RU004003"/>
    </source>
</evidence>
<keyword evidence="7" id="KW-1185">Reference proteome</keyword>
<evidence type="ECO:0000256" key="3">
    <source>
        <dbReference type="SAM" id="SignalP"/>
    </source>
</evidence>
<dbReference type="InterPro" id="IPR032789">
    <property type="entry name" value="T2SS-T3SS_pil_N"/>
</dbReference>
<proteinExistence type="inferred from homology"/>
<accession>A0A1E7X6W3</accession>
<dbReference type="GO" id="GO:0015627">
    <property type="term" value="C:type II protein secretion system complex"/>
    <property type="evidence" value="ECO:0007669"/>
    <property type="project" value="TreeGrafter"/>
</dbReference>
<evidence type="ECO:0000313" key="6">
    <source>
        <dbReference type="EMBL" id="OFA08867.1"/>
    </source>
</evidence>
<dbReference type="InterPro" id="IPR001775">
    <property type="entry name" value="GspD/PilQ"/>
</dbReference>
<dbReference type="InterPro" id="IPR004846">
    <property type="entry name" value="T2SS/T3SS_dom"/>
</dbReference>
<feature type="signal peptide" evidence="3">
    <location>
        <begin position="1"/>
        <end position="36"/>
    </location>
</feature>
<dbReference type="RefSeq" id="WP_070246043.1">
    <property type="nucleotide sequence ID" value="NZ_LROM01000031.1"/>
</dbReference>
<feature type="domain" description="Pilus formation protein N-terminal" evidence="5">
    <location>
        <begin position="75"/>
        <end position="143"/>
    </location>
</feature>
<name>A0A1E7X6W3_9BURK</name>
<feature type="domain" description="Type II/III secretion system secretin-like" evidence="4">
    <location>
        <begin position="332"/>
        <end position="500"/>
    </location>
</feature>